<protein>
    <submittedName>
        <fullName evidence="1">Uncharacterized protein</fullName>
    </submittedName>
</protein>
<reference evidence="1 2" key="1">
    <citation type="submission" date="2018-11" db="EMBL/GenBank/DDBJ databases">
        <title>Microbial catabolism of amino acid.</title>
        <authorList>
            <person name="Hibi M."/>
            <person name="Ogawa J."/>
        </authorList>
    </citation>
    <scope>NUCLEOTIDE SEQUENCE [LARGE SCALE GENOMIC DNA]</scope>
    <source>
        <strain evidence="1 2">C31-06</strain>
    </source>
</reference>
<dbReference type="Proteomes" id="UP000287519">
    <property type="component" value="Unassembled WGS sequence"/>
</dbReference>
<dbReference type="EMBL" id="BHYM01000133">
    <property type="protein sequence ID" value="GCE44992.1"/>
    <property type="molecule type" value="Genomic_DNA"/>
</dbReference>
<sequence length="42" mass="4270">MCDVLQGVSVTSAVSPQINTIGIRLRTLSITGGSALANPDRG</sequence>
<dbReference type="AlphaFoldDB" id="A0A402CMQ2"/>
<evidence type="ECO:0000313" key="2">
    <source>
        <dbReference type="Proteomes" id="UP000287519"/>
    </source>
</evidence>
<organism evidence="1 2">
    <name type="scientific">Rhodococcus wratislaviensis</name>
    <name type="common">Tsukamurella wratislaviensis</name>
    <dbReference type="NCBI Taxonomy" id="44752"/>
    <lineage>
        <taxon>Bacteria</taxon>
        <taxon>Bacillati</taxon>
        <taxon>Actinomycetota</taxon>
        <taxon>Actinomycetes</taxon>
        <taxon>Mycobacteriales</taxon>
        <taxon>Nocardiaceae</taxon>
        <taxon>Rhodococcus</taxon>
    </lineage>
</organism>
<accession>A0A402CMQ2</accession>
<name>A0A402CMQ2_RHOWR</name>
<evidence type="ECO:0000313" key="1">
    <source>
        <dbReference type="EMBL" id="GCE44992.1"/>
    </source>
</evidence>
<comment type="caution">
    <text evidence="1">The sequence shown here is derived from an EMBL/GenBank/DDBJ whole genome shotgun (WGS) entry which is preliminary data.</text>
</comment>
<gene>
    <name evidence="1" type="ORF">Rhow_000952</name>
</gene>
<keyword evidence="2" id="KW-1185">Reference proteome</keyword>
<proteinExistence type="predicted"/>